<proteinExistence type="predicted"/>
<comment type="caution">
    <text evidence="1">The sequence shown here is derived from an EMBL/GenBank/DDBJ whole genome shotgun (WGS) entry which is preliminary data.</text>
</comment>
<dbReference type="GeneID" id="93423576"/>
<protein>
    <submittedName>
        <fullName evidence="1">Uncharacterized protein</fullName>
    </submittedName>
</protein>
<dbReference type="EMBL" id="PUBV01000017">
    <property type="protein sequence ID" value="PWB06985.1"/>
    <property type="molecule type" value="Genomic_DNA"/>
</dbReference>
<dbReference type="RefSeq" id="WP_107036370.1">
    <property type="nucleotide sequence ID" value="NZ_CP098825.1"/>
</dbReference>
<evidence type="ECO:0000313" key="1">
    <source>
        <dbReference type="EMBL" id="PWB06985.1"/>
    </source>
</evidence>
<dbReference type="AlphaFoldDB" id="A0A2V1ISY4"/>
<gene>
    <name evidence="1" type="ORF">C5O25_08805</name>
</gene>
<accession>A0A2V1ISY4</accession>
<evidence type="ECO:0000313" key="2">
    <source>
        <dbReference type="Proteomes" id="UP000244925"/>
    </source>
</evidence>
<dbReference type="Proteomes" id="UP000244925">
    <property type="component" value="Unassembled WGS sequence"/>
</dbReference>
<sequence>MELLFKEESSLADSRKCRGYGYYEEITFIPHGCGIKYFSAYNSYGKSWIDQVDCPAIVSTKITKEGQLVQNYPTNRIGGRNSINRRCYTESIVSNMNNQIWDYAQFLNVIAKTKNFDSKVSIIAQTRALLEKWNLSTAYLRMMDMS</sequence>
<reference evidence="2" key="1">
    <citation type="submission" date="2018-02" db="EMBL/GenBank/DDBJ databases">
        <authorList>
            <person name="Clavel T."/>
            <person name="Strowig T."/>
        </authorList>
    </citation>
    <scope>NUCLEOTIDE SEQUENCE [LARGE SCALE GENOMIC DNA]</scope>
    <source>
        <strain evidence="2">DSM 100764</strain>
    </source>
</reference>
<keyword evidence="2" id="KW-1185">Reference proteome</keyword>
<name>A0A2V1ISY4_9BACT</name>
<organism evidence="1 2">
    <name type="scientific">Paramuribaculum intestinale</name>
    <dbReference type="NCBI Taxonomy" id="2094151"/>
    <lineage>
        <taxon>Bacteria</taxon>
        <taxon>Pseudomonadati</taxon>
        <taxon>Bacteroidota</taxon>
        <taxon>Bacteroidia</taxon>
        <taxon>Bacteroidales</taxon>
        <taxon>Muribaculaceae</taxon>
        <taxon>Paramuribaculum</taxon>
    </lineage>
</organism>